<dbReference type="PANTHER" id="PTHR21666:SF270">
    <property type="entry name" value="MUREIN HYDROLASE ACTIVATOR ENVC"/>
    <property type="match status" value="1"/>
</dbReference>
<dbReference type="EMBL" id="MEVD01000018">
    <property type="protein sequence ID" value="OGC52938.1"/>
    <property type="molecule type" value="Genomic_DNA"/>
</dbReference>
<comment type="caution">
    <text evidence="2">The sequence shown here is derived from an EMBL/GenBank/DDBJ whole genome shotgun (WGS) entry which is preliminary data.</text>
</comment>
<evidence type="ECO:0000259" key="1">
    <source>
        <dbReference type="Pfam" id="PF01551"/>
    </source>
</evidence>
<dbReference type="Gene3D" id="2.70.70.10">
    <property type="entry name" value="Glucose Permease (Domain IIA)"/>
    <property type="match status" value="1"/>
</dbReference>
<dbReference type="Proteomes" id="UP000178127">
    <property type="component" value="Unassembled WGS sequence"/>
</dbReference>
<dbReference type="Pfam" id="PF01551">
    <property type="entry name" value="Peptidase_M23"/>
    <property type="match status" value="1"/>
</dbReference>
<dbReference type="InterPro" id="IPR015943">
    <property type="entry name" value="WD40/YVTN_repeat-like_dom_sf"/>
</dbReference>
<name>A0A1F4V6V1_UNCKA</name>
<dbReference type="CDD" id="cd12797">
    <property type="entry name" value="M23_peptidase"/>
    <property type="match status" value="1"/>
</dbReference>
<organism evidence="2 3">
    <name type="scientific">candidate division WWE3 bacterium RIFCSPHIGHO2_02_FULL_38_14</name>
    <dbReference type="NCBI Taxonomy" id="1802620"/>
    <lineage>
        <taxon>Bacteria</taxon>
        <taxon>Katanobacteria</taxon>
    </lineage>
</organism>
<dbReference type="InterPro" id="IPR016047">
    <property type="entry name" value="M23ase_b-sheet_dom"/>
</dbReference>
<dbReference type="InterPro" id="IPR011055">
    <property type="entry name" value="Dup_hybrid_motif"/>
</dbReference>
<accession>A0A1F4V6V1</accession>
<evidence type="ECO:0000313" key="2">
    <source>
        <dbReference type="EMBL" id="OGC52938.1"/>
    </source>
</evidence>
<dbReference type="SUPFAM" id="SSF110296">
    <property type="entry name" value="Oligoxyloglucan reducing end-specific cellobiohydrolase"/>
    <property type="match status" value="1"/>
</dbReference>
<dbReference type="InterPro" id="IPR058094">
    <property type="entry name" value="Ig-like_OmpL47-like"/>
</dbReference>
<dbReference type="SUPFAM" id="SSF51261">
    <property type="entry name" value="Duplicated hybrid motif"/>
    <property type="match status" value="1"/>
</dbReference>
<dbReference type="Gene3D" id="2.130.10.10">
    <property type="entry name" value="YVTN repeat-like/Quinoprotein amine dehydrogenase"/>
    <property type="match status" value="1"/>
</dbReference>
<evidence type="ECO:0000313" key="3">
    <source>
        <dbReference type="Proteomes" id="UP000178127"/>
    </source>
</evidence>
<dbReference type="GO" id="GO:0004222">
    <property type="term" value="F:metalloendopeptidase activity"/>
    <property type="evidence" value="ECO:0007669"/>
    <property type="project" value="TreeGrafter"/>
</dbReference>
<dbReference type="STRING" id="1802620.A3D91_03225"/>
<sequence length="799" mass="90962">MRTGKSSIFHFNRKSLFPVFRSLLVITTMITPVLKTGAQESLWELIPLNKKITSLEITHKGIIAGELDTRAWQYPYNGVYISEDLGLTWKEAGLSSTGIKDLFYDSENKTIYAATYYFTDGHVGVFKSADNGTTWTHIGNDFSSNKTWARDGNIYVGTFSHGLWVSNDGGSTWSQKIGDGFFGPQINLLKGSDNVILAATNTDLYKSNSNGSDWVLIDTFRNKTIESVELIKNVITVSTRSPAQIYISNDNGSSWELMNEFNNGRITFTKLFNNKLYFGKSSATPNYLSIYESEDFGSTLIDLGLSKNTFAQIMDLAGLFSYPNILFVLTTENEIYKYSFPRGSSDTGFLDIPWEFNTERELVTRIYSYFDHEYPFLKYTYYSEPLNNAGTTLNFLGLRDKEPFLYYSSHDGYDFSLKYGTNILAPAGGFAEYNYCKPCGNSIKINHLNGYESTYMHLQKNGLVTDSDSTVWVKKGDIIGKVGMTGNTSGPHLHFAVLQDKNNNGFFDDTPDGRVDPYSWLDIKTKDPWESYSWTDGSGQHQGSKSTYLWNYETESYSDYIQNTADVTTTLQNETHKLEIPNNSFENHFSLIMRPFSIPAIYTRFSYVPESSIILTAIDYFNNHIANLLQPIKITFSITDIQDFFIPESLNFYYWNPLNGQWEQMVTSLDIANNQIYTTTDHLSYFAVFGQKFDSITPTTNIELTGYSNKGWYKELPTVILTTGSEDDLSFYSIDNNAWEEYTAPFSPEMEGVFTIQYRSMDLADNTEESKDELIRVNAQNKWESTIKIKQNSFVLSQN</sequence>
<feature type="domain" description="M23ase beta-sheet core" evidence="1">
    <location>
        <begin position="409"/>
        <end position="501"/>
    </location>
</feature>
<reference evidence="2 3" key="1">
    <citation type="journal article" date="2016" name="Nat. Commun.">
        <title>Thousands of microbial genomes shed light on interconnected biogeochemical processes in an aquifer system.</title>
        <authorList>
            <person name="Anantharaman K."/>
            <person name="Brown C.T."/>
            <person name="Hug L.A."/>
            <person name="Sharon I."/>
            <person name="Castelle C.J."/>
            <person name="Probst A.J."/>
            <person name="Thomas B.C."/>
            <person name="Singh A."/>
            <person name="Wilkins M.J."/>
            <person name="Karaoz U."/>
            <person name="Brodie E.L."/>
            <person name="Williams K.H."/>
            <person name="Hubbard S.S."/>
            <person name="Banfield J.F."/>
        </authorList>
    </citation>
    <scope>NUCLEOTIDE SEQUENCE [LARGE SCALE GENOMIC DNA]</scope>
</reference>
<proteinExistence type="predicted"/>
<dbReference type="CDD" id="cd15482">
    <property type="entry name" value="Sialidase_non-viral"/>
    <property type="match status" value="1"/>
</dbReference>
<gene>
    <name evidence="2" type="ORF">A3D91_03225</name>
</gene>
<dbReference type="AlphaFoldDB" id="A0A1F4V6V1"/>
<dbReference type="InterPro" id="IPR050570">
    <property type="entry name" value="Cell_wall_metabolism_enzyme"/>
</dbReference>
<protein>
    <recommendedName>
        <fullName evidence="1">M23ase beta-sheet core domain-containing protein</fullName>
    </recommendedName>
</protein>
<dbReference type="NCBIfam" id="NF047446">
    <property type="entry name" value="barrel_OmpL47"/>
    <property type="match status" value="1"/>
</dbReference>
<dbReference type="PANTHER" id="PTHR21666">
    <property type="entry name" value="PEPTIDASE-RELATED"/>
    <property type="match status" value="1"/>
</dbReference>